<dbReference type="GO" id="GO:0005737">
    <property type="term" value="C:cytoplasm"/>
    <property type="evidence" value="ECO:0007669"/>
    <property type="project" value="TreeGrafter"/>
</dbReference>
<dbReference type="InterPro" id="IPR036206">
    <property type="entry name" value="ThiamineP_synth_sf"/>
</dbReference>
<proteinExistence type="predicted"/>
<dbReference type="SUPFAM" id="SSF51391">
    <property type="entry name" value="Thiamin phosphate synthase"/>
    <property type="match status" value="1"/>
</dbReference>
<dbReference type="Gene3D" id="3.20.20.70">
    <property type="entry name" value="Aldolase class I"/>
    <property type="match status" value="1"/>
</dbReference>
<feature type="domain" description="Thiamine phosphate synthase/TenI" evidence="3">
    <location>
        <begin position="8"/>
        <end position="186"/>
    </location>
</feature>
<dbReference type="InterPro" id="IPR022998">
    <property type="entry name" value="ThiamineP_synth_TenI"/>
</dbReference>
<keyword evidence="4" id="KW-0808">Transferase</keyword>
<name>A0A1S7LLM2_MAGMO</name>
<dbReference type="Pfam" id="PF02581">
    <property type="entry name" value="TMP-TENI"/>
    <property type="match status" value="1"/>
</dbReference>
<dbReference type="GO" id="GO:0004789">
    <property type="term" value="F:thiamine-phosphate diphosphorylase activity"/>
    <property type="evidence" value="ECO:0007669"/>
    <property type="project" value="UniProtKB-EC"/>
</dbReference>
<dbReference type="EC" id="2.5.1.3" evidence="4"/>
<dbReference type="AlphaFoldDB" id="A0A1S7LLM2"/>
<evidence type="ECO:0000256" key="1">
    <source>
        <dbReference type="ARBA" id="ARBA00004948"/>
    </source>
</evidence>
<dbReference type="PANTHER" id="PTHR20857:SF15">
    <property type="entry name" value="THIAMINE-PHOSPHATE SYNTHASE"/>
    <property type="match status" value="1"/>
</dbReference>
<protein>
    <submittedName>
        <fullName evidence="4">Putative Thiamine monophosphate synthase</fullName>
        <ecNumber evidence="4">2.5.1.3</ecNumber>
    </submittedName>
</protein>
<evidence type="ECO:0000256" key="2">
    <source>
        <dbReference type="ARBA" id="ARBA00022977"/>
    </source>
</evidence>
<dbReference type="EMBL" id="LO017727">
    <property type="protein sequence ID" value="CRH07024.1"/>
    <property type="molecule type" value="Genomic_DNA"/>
</dbReference>
<dbReference type="PANTHER" id="PTHR20857">
    <property type="entry name" value="THIAMINE-PHOSPHATE PYROPHOSPHORYLASE"/>
    <property type="match status" value="1"/>
</dbReference>
<comment type="pathway">
    <text evidence="1">Cofactor biosynthesis; thiamine diphosphate biosynthesis.</text>
</comment>
<evidence type="ECO:0000259" key="3">
    <source>
        <dbReference type="Pfam" id="PF02581"/>
    </source>
</evidence>
<accession>A0A1S7LLM2</accession>
<dbReference type="CDD" id="cd00564">
    <property type="entry name" value="TMP_TenI"/>
    <property type="match status" value="1"/>
</dbReference>
<dbReference type="InterPro" id="IPR013785">
    <property type="entry name" value="Aldolase_TIM"/>
</dbReference>
<organism evidence="4">
    <name type="scientific">Magnetococcus massalia (strain MO-1)</name>
    <dbReference type="NCBI Taxonomy" id="451514"/>
    <lineage>
        <taxon>Bacteria</taxon>
        <taxon>Pseudomonadati</taxon>
        <taxon>Pseudomonadota</taxon>
        <taxon>Magnetococcia</taxon>
        <taxon>Magnetococcales</taxon>
        <taxon>Magnetococcaceae</taxon>
        <taxon>Magnetococcus</taxon>
    </lineage>
</organism>
<sequence>MAITVPPLLLITDQQVCPDLNSWLPAALAGGATHLLLRAKGLEDAAYMAQAEELKAILHAAGGSLIVHDRPHLVALLNACGVHMADGQEDLAIIRQRLGAESWLSSSCHDLAGAKRAFAAGVDAVTLSPLFATASHPEAPALGCATFAQWVAELPGPVFALGGVTVENAPQAKTAGAAGVALIRGVCAAEDPTAVCQSLRKLFRPPV</sequence>
<evidence type="ECO:0000313" key="4">
    <source>
        <dbReference type="EMBL" id="CRH07024.1"/>
    </source>
</evidence>
<gene>
    <name evidence="4" type="ORF">MAGMO_2877</name>
</gene>
<reference evidence="4" key="1">
    <citation type="submission" date="2015-04" db="EMBL/GenBank/DDBJ databases">
        <authorList>
            <person name="Syromyatnikov M.Y."/>
            <person name="Popov V.N."/>
        </authorList>
    </citation>
    <scope>NUCLEOTIDE SEQUENCE</scope>
    <source>
        <strain evidence="4">MO-1</strain>
    </source>
</reference>
<dbReference type="GO" id="GO:0009228">
    <property type="term" value="P:thiamine biosynthetic process"/>
    <property type="evidence" value="ECO:0007669"/>
    <property type="project" value="UniProtKB-KW"/>
</dbReference>
<keyword evidence="2" id="KW-0784">Thiamine biosynthesis</keyword>